<dbReference type="PROSITE" id="PS51257">
    <property type="entry name" value="PROKAR_LIPOPROTEIN"/>
    <property type="match status" value="1"/>
</dbReference>
<gene>
    <name evidence="1" type="ORF">H9Y05_08515</name>
</gene>
<accession>A0A8J6PJ04</accession>
<sequence>MKKALPIGVNMLVIILLVFTTGCKKSKKGVLEIREYQYYVFDDGLGGQFVGAQTGNSSFYCVVTGNDIALQDGERVTVLESSTPGFGDVYREYVYHAGESLKSMGYKHKNKGYEMITPYGTYTPFYISEKENSRVPGNKSGFGVISGKWRHESTGFTVWIDTDKSGNGMVIDNGTAMPDGAVGGYSMKEITNAGGTTYRFLNRIYDYNNNGTWTDGDYLQLEVSEDGTSFSLGGQTYNRI</sequence>
<evidence type="ECO:0000313" key="1">
    <source>
        <dbReference type="EMBL" id="MBC9812509.1"/>
    </source>
</evidence>
<protein>
    <submittedName>
        <fullName evidence="1">Uncharacterized protein</fullName>
    </submittedName>
</protein>
<comment type="caution">
    <text evidence="1">The sequence shown here is derived from an EMBL/GenBank/DDBJ whole genome shotgun (WGS) entry which is preliminary data.</text>
</comment>
<dbReference type="RefSeq" id="WP_216714033.1">
    <property type="nucleotide sequence ID" value="NZ_JACVEL010000004.1"/>
</dbReference>
<dbReference type="EMBL" id="JACVEL010000004">
    <property type="protein sequence ID" value="MBC9812509.1"/>
    <property type="molecule type" value="Genomic_DNA"/>
</dbReference>
<reference evidence="1" key="1">
    <citation type="submission" date="2020-09" db="EMBL/GenBank/DDBJ databases">
        <title>Taishania pollutisoli gen. nov., sp. nov., Isolated from Tetrabromobisphenol A-Contaminated Soil.</title>
        <authorList>
            <person name="Chen Q."/>
        </authorList>
    </citation>
    <scope>NUCLEOTIDE SEQUENCE</scope>
    <source>
        <strain evidence="1">CZZ-1</strain>
    </source>
</reference>
<dbReference type="Proteomes" id="UP000652681">
    <property type="component" value="Unassembled WGS sequence"/>
</dbReference>
<proteinExistence type="predicted"/>
<organism evidence="1 2">
    <name type="scientific">Taishania pollutisoli</name>
    <dbReference type="NCBI Taxonomy" id="2766479"/>
    <lineage>
        <taxon>Bacteria</taxon>
        <taxon>Pseudomonadati</taxon>
        <taxon>Bacteroidota</taxon>
        <taxon>Flavobacteriia</taxon>
        <taxon>Flavobacteriales</taxon>
        <taxon>Crocinitomicaceae</taxon>
        <taxon>Taishania</taxon>
    </lineage>
</organism>
<keyword evidence="2" id="KW-1185">Reference proteome</keyword>
<dbReference type="AlphaFoldDB" id="A0A8J6PJ04"/>
<name>A0A8J6PJ04_9FLAO</name>
<evidence type="ECO:0000313" key="2">
    <source>
        <dbReference type="Proteomes" id="UP000652681"/>
    </source>
</evidence>